<dbReference type="EMBL" id="MLQL01000213">
    <property type="protein sequence ID" value="OQE06133.1"/>
    <property type="molecule type" value="Genomic_DNA"/>
</dbReference>
<feature type="non-terminal residue" evidence="1">
    <location>
        <position position="67"/>
    </location>
</feature>
<dbReference type="OrthoDB" id="2663223at2759"/>
<evidence type="ECO:0000313" key="1">
    <source>
        <dbReference type="EMBL" id="OQE06133.1"/>
    </source>
</evidence>
<evidence type="ECO:0000313" key="2">
    <source>
        <dbReference type="Proteomes" id="UP000191342"/>
    </source>
</evidence>
<accession>A0A1V6RXJ2</accession>
<gene>
    <name evidence="1" type="ORF">PENFLA_c213G08830</name>
</gene>
<sequence>MNGYAERSGGMIITRMRMLALEGKLPKDLWPEFASAAVWLLNRTPSYIATENRWVVLWEEVRKEFAP</sequence>
<dbReference type="AlphaFoldDB" id="A0A1V6RXJ2"/>
<keyword evidence="2" id="KW-1185">Reference proteome</keyword>
<organism evidence="1 2">
    <name type="scientific">Penicillium flavigenum</name>
    <dbReference type="NCBI Taxonomy" id="254877"/>
    <lineage>
        <taxon>Eukaryota</taxon>
        <taxon>Fungi</taxon>
        <taxon>Dikarya</taxon>
        <taxon>Ascomycota</taxon>
        <taxon>Pezizomycotina</taxon>
        <taxon>Eurotiomycetes</taxon>
        <taxon>Eurotiomycetidae</taxon>
        <taxon>Eurotiales</taxon>
        <taxon>Aspergillaceae</taxon>
        <taxon>Penicillium</taxon>
    </lineage>
</organism>
<comment type="caution">
    <text evidence="1">The sequence shown here is derived from an EMBL/GenBank/DDBJ whole genome shotgun (WGS) entry which is preliminary data.</text>
</comment>
<dbReference type="STRING" id="254877.A0A1V6RXJ2"/>
<reference evidence="2" key="1">
    <citation type="journal article" date="2017" name="Nat. Microbiol.">
        <title>Global analysis of biosynthetic gene clusters reveals vast potential of secondary metabolite production in Penicillium species.</title>
        <authorList>
            <person name="Nielsen J.C."/>
            <person name="Grijseels S."/>
            <person name="Prigent S."/>
            <person name="Ji B."/>
            <person name="Dainat J."/>
            <person name="Nielsen K.F."/>
            <person name="Frisvad J.C."/>
            <person name="Workman M."/>
            <person name="Nielsen J."/>
        </authorList>
    </citation>
    <scope>NUCLEOTIDE SEQUENCE [LARGE SCALE GENOMIC DNA]</scope>
    <source>
        <strain evidence="2">IBT 14082</strain>
    </source>
</reference>
<name>A0A1V6RXJ2_9EURO</name>
<protein>
    <recommendedName>
        <fullName evidence="3">Integrase catalytic domain-containing protein</fullName>
    </recommendedName>
</protein>
<evidence type="ECO:0008006" key="3">
    <source>
        <dbReference type="Google" id="ProtNLM"/>
    </source>
</evidence>
<dbReference type="Proteomes" id="UP000191342">
    <property type="component" value="Unassembled WGS sequence"/>
</dbReference>
<proteinExistence type="predicted"/>